<dbReference type="PANTHER" id="PTHR42743">
    <property type="entry name" value="AMINO-ACID AMINOTRANSFERASE"/>
    <property type="match status" value="1"/>
</dbReference>
<dbReference type="InterPro" id="IPR005785">
    <property type="entry name" value="B_amino_transI"/>
</dbReference>
<comment type="pathway">
    <text evidence="4 17">Amino-acid biosynthesis; L-valine biosynthesis; L-valine from pyruvate: step 4/4.</text>
</comment>
<dbReference type="EMBL" id="CP000828">
    <property type="protein sequence ID" value="ABW30288.1"/>
    <property type="molecule type" value="Genomic_DNA"/>
</dbReference>
<dbReference type="InterPro" id="IPR050571">
    <property type="entry name" value="Class-IV_PLP-Dep_Aminotrnsfr"/>
</dbReference>
<evidence type="ECO:0000256" key="13">
    <source>
        <dbReference type="ARBA" id="ARBA00048798"/>
    </source>
</evidence>
<dbReference type="GO" id="GO:0009097">
    <property type="term" value="P:isoleucine biosynthetic process"/>
    <property type="evidence" value="ECO:0007669"/>
    <property type="project" value="UniProtKB-UniPathway"/>
</dbReference>
<comment type="pathway">
    <text evidence="5 17">Amino-acid biosynthesis; L-leucine biosynthesis; L-leucine from 3-methyl-2-oxobutanoate: step 4/4.</text>
</comment>
<dbReference type="KEGG" id="amr:AM1_5330"/>
<evidence type="ECO:0000256" key="17">
    <source>
        <dbReference type="RuleBase" id="RU364094"/>
    </source>
</evidence>
<evidence type="ECO:0000256" key="5">
    <source>
        <dbReference type="ARBA" id="ARBA00005072"/>
    </source>
</evidence>
<dbReference type="HOGENOM" id="CLU_020844_3_1_3"/>
<dbReference type="InterPro" id="IPR043132">
    <property type="entry name" value="BCAT-like_C"/>
</dbReference>
<comment type="catalytic activity">
    <reaction evidence="13 17">
        <text>L-isoleucine + 2-oxoglutarate = (S)-3-methyl-2-oxopentanoate + L-glutamate</text>
        <dbReference type="Rhea" id="RHEA:24801"/>
        <dbReference type="ChEBI" id="CHEBI:16810"/>
        <dbReference type="ChEBI" id="CHEBI:29985"/>
        <dbReference type="ChEBI" id="CHEBI:35146"/>
        <dbReference type="ChEBI" id="CHEBI:58045"/>
        <dbReference type="EC" id="2.6.1.42"/>
    </reaction>
</comment>
<dbReference type="InterPro" id="IPR043131">
    <property type="entry name" value="BCAT-like_N"/>
</dbReference>
<keyword evidence="11 17" id="KW-0100">Branched-chain amino acid biosynthesis</keyword>
<comment type="similarity">
    <text evidence="6 15">Belongs to the class-IV pyridoxal-phosphate-dependent aminotransferase family.</text>
</comment>
<dbReference type="NCBIfam" id="NF005146">
    <property type="entry name" value="PRK06606.1"/>
    <property type="match status" value="1"/>
</dbReference>
<keyword evidence="9 17" id="KW-0808">Transferase</keyword>
<evidence type="ECO:0000256" key="3">
    <source>
        <dbReference type="ARBA" id="ARBA00004824"/>
    </source>
</evidence>
<evidence type="ECO:0000256" key="14">
    <source>
        <dbReference type="ARBA" id="ARBA00049229"/>
    </source>
</evidence>
<sequence length="319" mass="34919">MTLLTPLDSLTTASAPAFLPIAFFEGEFCPFPEAQLSIATHALHYGTSVLGGIRGLPSPSDSNQVLVFRLADHCRRLSQSAKYLNTDIAPMELEATLIEFVRRNQPQTSFYIRPLIYTSSLGIAPRLHDVSKDLLIYGLEMGGYLHQGGVRCRISSWLRQEDRSQPLRGKSSAGYIASALAKTEAVASGFDEAILMNARGKVSEASAMNLFLVRNGQLITPSVDQDILEGITRASIITLAKDSGIPVIERPVDKSELFIADEVFLCGTAAQISPVLEIETYKLPAQRPVSDQLGKLIRNVMIGAEQRYSNWLSVVHLNS</sequence>
<evidence type="ECO:0000256" key="9">
    <source>
        <dbReference type="ARBA" id="ARBA00022679"/>
    </source>
</evidence>
<dbReference type="RefSeq" id="WP_012165537.1">
    <property type="nucleotide sequence ID" value="NC_009925.1"/>
</dbReference>
<dbReference type="NCBIfam" id="TIGR01122">
    <property type="entry name" value="ilvE_I"/>
    <property type="match status" value="1"/>
</dbReference>
<dbReference type="UniPathway" id="UPA00048">
    <property type="reaction ID" value="UER00073"/>
</dbReference>
<dbReference type="Pfam" id="PF01063">
    <property type="entry name" value="Aminotran_4"/>
    <property type="match status" value="1"/>
</dbReference>
<keyword evidence="19" id="KW-1185">Reference proteome</keyword>
<dbReference type="Gene3D" id="3.30.470.10">
    <property type="match status" value="1"/>
</dbReference>
<dbReference type="InterPro" id="IPR001544">
    <property type="entry name" value="Aminotrans_IV"/>
</dbReference>
<name>B0CAT7_ACAM1</name>
<dbReference type="SUPFAM" id="SSF56752">
    <property type="entry name" value="D-aminoacid aminotransferase-like PLP-dependent enzymes"/>
    <property type="match status" value="1"/>
</dbReference>
<dbReference type="InterPro" id="IPR018300">
    <property type="entry name" value="Aminotrans_IV_CS"/>
</dbReference>
<evidence type="ECO:0000256" key="2">
    <source>
        <dbReference type="ARBA" id="ARBA00003109"/>
    </source>
</evidence>
<dbReference type="InterPro" id="IPR036038">
    <property type="entry name" value="Aminotransferase-like"/>
</dbReference>
<dbReference type="UniPathway" id="UPA00047">
    <property type="reaction ID" value="UER00058"/>
</dbReference>
<comment type="catalytic activity">
    <reaction evidence="14 17">
        <text>L-leucine + 2-oxoglutarate = 4-methyl-2-oxopentanoate + L-glutamate</text>
        <dbReference type="Rhea" id="RHEA:18321"/>
        <dbReference type="ChEBI" id="CHEBI:16810"/>
        <dbReference type="ChEBI" id="CHEBI:17865"/>
        <dbReference type="ChEBI" id="CHEBI:29985"/>
        <dbReference type="ChEBI" id="CHEBI:57427"/>
        <dbReference type="EC" id="2.6.1.42"/>
    </reaction>
</comment>
<keyword evidence="7 17" id="KW-0032">Aminotransferase</keyword>
<gene>
    <name evidence="17 18" type="primary">ilvE</name>
    <name evidence="18" type="ordered locus">AM1_5330</name>
</gene>
<proteinExistence type="inferred from homology"/>
<accession>B0CAT7</accession>
<comment type="function">
    <text evidence="2 17">Acts on leucine, isoleucine and valine.</text>
</comment>
<evidence type="ECO:0000256" key="10">
    <source>
        <dbReference type="ARBA" id="ARBA00022898"/>
    </source>
</evidence>
<dbReference type="PROSITE" id="PS00770">
    <property type="entry name" value="AA_TRANSFER_CLASS_4"/>
    <property type="match status" value="1"/>
</dbReference>
<dbReference type="AlphaFoldDB" id="B0CAT7"/>
<dbReference type="FunFam" id="3.20.10.10:FF:000002">
    <property type="entry name" value="D-alanine aminotransferase"/>
    <property type="match status" value="1"/>
</dbReference>
<evidence type="ECO:0000256" key="11">
    <source>
        <dbReference type="ARBA" id="ARBA00023304"/>
    </source>
</evidence>
<evidence type="ECO:0000256" key="16">
    <source>
        <dbReference type="RuleBase" id="RU004516"/>
    </source>
</evidence>
<protein>
    <recommendedName>
        <fullName evidence="17">Branched-chain-amino-acid aminotransferase</fullName>
        <shortName evidence="17">BCAT</shortName>
        <ecNumber evidence="17">2.6.1.42</ecNumber>
    </recommendedName>
</protein>
<dbReference type="STRING" id="329726.AM1_5330"/>
<comment type="catalytic activity">
    <reaction evidence="12 17">
        <text>L-valine + 2-oxoglutarate = 3-methyl-2-oxobutanoate + L-glutamate</text>
        <dbReference type="Rhea" id="RHEA:24813"/>
        <dbReference type="ChEBI" id="CHEBI:11851"/>
        <dbReference type="ChEBI" id="CHEBI:16810"/>
        <dbReference type="ChEBI" id="CHEBI:29985"/>
        <dbReference type="ChEBI" id="CHEBI:57762"/>
        <dbReference type="EC" id="2.6.1.42"/>
    </reaction>
</comment>
<keyword evidence="10 16" id="KW-0663">Pyridoxal phosphate</keyword>
<dbReference type="Proteomes" id="UP000000268">
    <property type="component" value="Chromosome"/>
</dbReference>
<dbReference type="Gene3D" id="3.20.10.10">
    <property type="entry name" value="D-amino Acid Aminotransferase, subunit A, domain 2"/>
    <property type="match status" value="1"/>
</dbReference>
<evidence type="ECO:0000256" key="6">
    <source>
        <dbReference type="ARBA" id="ARBA00009320"/>
    </source>
</evidence>
<dbReference type="GO" id="GO:0009098">
    <property type="term" value="P:L-leucine biosynthetic process"/>
    <property type="evidence" value="ECO:0007669"/>
    <property type="project" value="UniProtKB-UniPathway"/>
</dbReference>
<evidence type="ECO:0000256" key="7">
    <source>
        <dbReference type="ARBA" id="ARBA00022576"/>
    </source>
</evidence>
<dbReference type="GO" id="GO:0052655">
    <property type="term" value="F:L-valine-2-oxoglutarate transaminase activity"/>
    <property type="evidence" value="ECO:0007669"/>
    <property type="project" value="RHEA"/>
</dbReference>
<keyword evidence="8 17" id="KW-0028">Amino-acid biosynthesis</keyword>
<organism evidence="18 19">
    <name type="scientific">Acaryochloris marina (strain MBIC 11017)</name>
    <dbReference type="NCBI Taxonomy" id="329726"/>
    <lineage>
        <taxon>Bacteria</taxon>
        <taxon>Bacillati</taxon>
        <taxon>Cyanobacteriota</taxon>
        <taxon>Cyanophyceae</taxon>
        <taxon>Acaryochloridales</taxon>
        <taxon>Acaryochloridaceae</taxon>
        <taxon>Acaryochloris</taxon>
    </lineage>
</organism>
<dbReference type="GO" id="GO:0052656">
    <property type="term" value="F:L-isoleucine-2-oxoglutarate transaminase activity"/>
    <property type="evidence" value="ECO:0007669"/>
    <property type="project" value="RHEA"/>
</dbReference>
<evidence type="ECO:0000256" key="12">
    <source>
        <dbReference type="ARBA" id="ARBA00048212"/>
    </source>
</evidence>
<dbReference type="OrthoDB" id="9805628at2"/>
<dbReference type="GO" id="GO:0052654">
    <property type="term" value="F:L-leucine-2-oxoglutarate transaminase activity"/>
    <property type="evidence" value="ECO:0007669"/>
    <property type="project" value="RHEA"/>
</dbReference>
<evidence type="ECO:0000313" key="18">
    <source>
        <dbReference type="EMBL" id="ABW30288.1"/>
    </source>
</evidence>
<evidence type="ECO:0000256" key="4">
    <source>
        <dbReference type="ARBA" id="ARBA00004931"/>
    </source>
</evidence>
<dbReference type="PANTHER" id="PTHR42743:SF4">
    <property type="entry name" value="BRANCHED-CHAIN-AMINO-ACID AMINOTRANSFERASE-RELATED"/>
    <property type="match status" value="1"/>
</dbReference>
<evidence type="ECO:0000256" key="8">
    <source>
        <dbReference type="ARBA" id="ARBA00022605"/>
    </source>
</evidence>
<reference evidence="18 19" key="1">
    <citation type="journal article" date="2008" name="Proc. Natl. Acad. Sci. U.S.A.">
        <title>Niche adaptation and genome expansion in the chlorophyll d-producing cyanobacterium Acaryochloris marina.</title>
        <authorList>
            <person name="Swingley W.D."/>
            <person name="Chen M."/>
            <person name="Cheung P.C."/>
            <person name="Conrad A.L."/>
            <person name="Dejesa L.C."/>
            <person name="Hao J."/>
            <person name="Honchak B.M."/>
            <person name="Karbach L.E."/>
            <person name="Kurdoglu A."/>
            <person name="Lahiri S."/>
            <person name="Mastrian S.D."/>
            <person name="Miyashita H."/>
            <person name="Page L."/>
            <person name="Ramakrishna P."/>
            <person name="Satoh S."/>
            <person name="Sattley W.M."/>
            <person name="Shimada Y."/>
            <person name="Taylor H.L."/>
            <person name="Tomo T."/>
            <person name="Tsuchiya T."/>
            <person name="Wang Z.T."/>
            <person name="Raymond J."/>
            <person name="Mimuro M."/>
            <person name="Blankenship R.E."/>
            <person name="Touchman J.W."/>
        </authorList>
    </citation>
    <scope>NUCLEOTIDE SEQUENCE [LARGE SCALE GENOMIC DNA]</scope>
    <source>
        <strain evidence="19">MBIC 11017</strain>
    </source>
</reference>
<dbReference type="eggNOG" id="COG0115">
    <property type="taxonomic scope" value="Bacteria"/>
</dbReference>
<comment type="cofactor">
    <cofactor evidence="1 16">
        <name>pyridoxal 5'-phosphate</name>
        <dbReference type="ChEBI" id="CHEBI:597326"/>
    </cofactor>
</comment>
<evidence type="ECO:0000256" key="15">
    <source>
        <dbReference type="RuleBase" id="RU004106"/>
    </source>
</evidence>
<dbReference type="UniPathway" id="UPA00049">
    <property type="reaction ID" value="UER00062"/>
</dbReference>
<dbReference type="EC" id="2.6.1.42" evidence="17"/>
<comment type="pathway">
    <text evidence="3 17">Amino-acid biosynthesis; L-isoleucine biosynthesis; L-isoleucine from 2-oxobutanoate: step 4/4.</text>
</comment>
<dbReference type="GO" id="GO:0009099">
    <property type="term" value="P:L-valine biosynthetic process"/>
    <property type="evidence" value="ECO:0007669"/>
    <property type="project" value="UniProtKB-UniPathway"/>
</dbReference>
<evidence type="ECO:0000313" key="19">
    <source>
        <dbReference type="Proteomes" id="UP000000268"/>
    </source>
</evidence>
<evidence type="ECO:0000256" key="1">
    <source>
        <dbReference type="ARBA" id="ARBA00001933"/>
    </source>
</evidence>